<evidence type="ECO:0000256" key="3">
    <source>
        <dbReference type="SAM" id="MobiDB-lite"/>
    </source>
</evidence>
<reference evidence="4" key="1">
    <citation type="submission" date="2020-06" db="EMBL/GenBank/DDBJ databases">
        <authorList>
            <person name="Li T."/>
            <person name="Hu X."/>
            <person name="Zhang T."/>
            <person name="Song X."/>
            <person name="Zhang H."/>
            <person name="Dai N."/>
            <person name="Sheng W."/>
            <person name="Hou X."/>
            <person name="Wei L."/>
        </authorList>
    </citation>
    <scope>NUCLEOTIDE SEQUENCE</scope>
    <source>
        <strain evidence="4">G01</strain>
        <tissue evidence="4">Leaf</tissue>
    </source>
</reference>
<evidence type="ECO:0000256" key="1">
    <source>
        <dbReference type="ARBA" id="ARBA00022737"/>
    </source>
</evidence>
<feature type="repeat" description="PPR" evidence="2">
    <location>
        <begin position="46"/>
        <end position="80"/>
    </location>
</feature>
<dbReference type="InterPro" id="IPR002885">
    <property type="entry name" value="PPR_rpt"/>
</dbReference>
<gene>
    <name evidence="4" type="ORF">Sangu_2633900</name>
</gene>
<dbReference type="EMBL" id="JACGWK010001421">
    <property type="protein sequence ID" value="KAL0288959.1"/>
    <property type="molecule type" value="Genomic_DNA"/>
</dbReference>
<dbReference type="InterPro" id="IPR011990">
    <property type="entry name" value="TPR-like_helical_dom_sf"/>
</dbReference>
<dbReference type="GO" id="GO:0003723">
    <property type="term" value="F:RNA binding"/>
    <property type="evidence" value="ECO:0007669"/>
    <property type="project" value="InterPro"/>
</dbReference>
<dbReference type="GO" id="GO:0009451">
    <property type="term" value="P:RNA modification"/>
    <property type="evidence" value="ECO:0007669"/>
    <property type="project" value="InterPro"/>
</dbReference>
<dbReference type="PANTHER" id="PTHR47926:SF347">
    <property type="entry name" value="PENTATRICOPEPTIDE REPEAT-CONTAINING PROTEIN"/>
    <property type="match status" value="1"/>
</dbReference>
<feature type="repeat" description="PPR" evidence="2">
    <location>
        <begin position="292"/>
        <end position="326"/>
    </location>
</feature>
<dbReference type="PROSITE" id="PS51375">
    <property type="entry name" value="PPR"/>
    <property type="match status" value="3"/>
</dbReference>
<dbReference type="Gene3D" id="1.25.40.10">
    <property type="entry name" value="Tetratricopeptide repeat domain"/>
    <property type="match status" value="4"/>
</dbReference>
<accession>A0AAW2J2S0</accession>
<feature type="repeat" description="PPR" evidence="2">
    <location>
        <begin position="393"/>
        <end position="427"/>
    </location>
</feature>
<dbReference type="Pfam" id="PF01535">
    <property type="entry name" value="PPR"/>
    <property type="match status" value="4"/>
</dbReference>
<keyword evidence="1" id="KW-0677">Repeat</keyword>
<reference evidence="4" key="2">
    <citation type="journal article" date="2024" name="Plant">
        <title>Genomic evolution and insights into agronomic trait innovations of Sesamum species.</title>
        <authorList>
            <person name="Miao H."/>
            <person name="Wang L."/>
            <person name="Qu L."/>
            <person name="Liu H."/>
            <person name="Sun Y."/>
            <person name="Le M."/>
            <person name="Wang Q."/>
            <person name="Wei S."/>
            <person name="Zheng Y."/>
            <person name="Lin W."/>
            <person name="Duan Y."/>
            <person name="Cao H."/>
            <person name="Xiong S."/>
            <person name="Wang X."/>
            <person name="Wei L."/>
            <person name="Li C."/>
            <person name="Ma Q."/>
            <person name="Ju M."/>
            <person name="Zhao R."/>
            <person name="Li G."/>
            <person name="Mu C."/>
            <person name="Tian Q."/>
            <person name="Mei H."/>
            <person name="Zhang T."/>
            <person name="Gao T."/>
            <person name="Zhang H."/>
        </authorList>
    </citation>
    <scope>NUCLEOTIDE SEQUENCE</scope>
    <source>
        <strain evidence="4">G01</strain>
    </source>
</reference>
<sequence>MACHSALIKNGSTGVLHLINYLLNLYLRNSDSHHARKLFDEIPERDVRTWTILISGFSRYGHHRIALDYFAQMQNQGVVSPNAFTLSTALKSCSCVNNGLQMGKSIHGWMIRNGIDADVALNNAVLDLYAKFRLFDYVERFFGLMDDKDSTSWNIVLAANLSKGEMDQSLGLFWRLPTKSVSNWNTIIDGLLQHGFNRCALEVLYEMVKVGPAFNRVTFSISLVLASSLKSLDLGRQIHSQLLRIGINEDYFASTSLLDMYCKCGEMEKASMVFREFQLRCSKESHDDLMARTVSWSTMIAGYVQHGMIKDAMEHFRSIIHEQLEVDLFTLTTIVTACADTALLELGQQIHARTLKLGHTDDIILCSSMIDMYAKCGELDDAWSFFSLTRTRNIVLWSVMISSYAMHGWGKEAIQLFELMQNEGIRPNEVSFIGLLTACSHAGLLEEGCKYFRMMIDVYGIQPDIEHFACMVDLFGRAGHLKEIKDFVYENGIHHLREVWRAYLSSCWLHKNVEMTNWVSKKLLELEPQEADPFLLISNTYSANHIWEEAAKHRGSMQERQVRKIPEQLAGYAVGRLAAMNYQARLGIMASEFALFPLPTHKALKKGVMIYEFKLEMGTDTAVLLGNLISELPEVPNDADQNEMPYGSAPSTVFQKFIKLKRHVFLWYYLQVKHACYTKVSASAEVDNPQLVAQSDSVAELLDLDPQARKLDIWLFIPQIPKQRGNAFSGPQTLTTKSFLCFWYFLTFESVRVQSSECISDIVDDLKVWIKQEDPTLSAKGHEKVIEMYHITPKSKNAEADLPSSRTFALSPRYIHSIPPHHTSSITPPQIPGAQNTPPPLPLSLRCPLPPRQRWAVSRSGLGEGPPGRRGSPVAGRHGVELSPDAVTGTREIDEVGDAVGAADKGEWLESGVRAEIDGVAGAHQVLDEPVVVESALESAVNEDEGDIIAC</sequence>
<protein>
    <submittedName>
        <fullName evidence="4">Pentatricopeptide repeat-containing protein</fullName>
    </submittedName>
</protein>
<dbReference type="InterPro" id="IPR046960">
    <property type="entry name" value="PPR_At4g14850-like_plant"/>
</dbReference>
<name>A0AAW2J2S0_9LAMI</name>
<dbReference type="PANTHER" id="PTHR47926">
    <property type="entry name" value="PENTATRICOPEPTIDE REPEAT-CONTAINING PROTEIN"/>
    <property type="match status" value="1"/>
</dbReference>
<dbReference type="NCBIfam" id="TIGR00756">
    <property type="entry name" value="PPR"/>
    <property type="match status" value="4"/>
</dbReference>
<dbReference type="Pfam" id="PF13041">
    <property type="entry name" value="PPR_2"/>
    <property type="match status" value="2"/>
</dbReference>
<proteinExistence type="predicted"/>
<evidence type="ECO:0000256" key="2">
    <source>
        <dbReference type="PROSITE-ProRule" id="PRU00708"/>
    </source>
</evidence>
<comment type="caution">
    <text evidence="4">The sequence shown here is derived from an EMBL/GenBank/DDBJ whole genome shotgun (WGS) entry which is preliminary data.</text>
</comment>
<feature type="region of interest" description="Disordered" evidence="3">
    <location>
        <begin position="856"/>
        <end position="883"/>
    </location>
</feature>
<dbReference type="FunFam" id="1.25.40.10:FF:000381">
    <property type="entry name" value="Pentatricopeptide repeat-containing protein"/>
    <property type="match status" value="1"/>
</dbReference>
<dbReference type="AlphaFoldDB" id="A0AAW2J2S0"/>
<dbReference type="FunFam" id="1.25.40.10:FF:000090">
    <property type="entry name" value="Pentatricopeptide repeat-containing protein, chloroplastic"/>
    <property type="match status" value="1"/>
</dbReference>
<evidence type="ECO:0000313" key="4">
    <source>
        <dbReference type="EMBL" id="KAL0288959.1"/>
    </source>
</evidence>
<dbReference type="Pfam" id="PF20431">
    <property type="entry name" value="E_motif"/>
    <property type="match status" value="1"/>
</dbReference>
<dbReference type="InterPro" id="IPR046848">
    <property type="entry name" value="E_motif"/>
</dbReference>
<organism evidence="4">
    <name type="scientific">Sesamum angustifolium</name>
    <dbReference type="NCBI Taxonomy" id="2727405"/>
    <lineage>
        <taxon>Eukaryota</taxon>
        <taxon>Viridiplantae</taxon>
        <taxon>Streptophyta</taxon>
        <taxon>Embryophyta</taxon>
        <taxon>Tracheophyta</taxon>
        <taxon>Spermatophyta</taxon>
        <taxon>Magnoliopsida</taxon>
        <taxon>eudicotyledons</taxon>
        <taxon>Gunneridae</taxon>
        <taxon>Pentapetalae</taxon>
        <taxon>asterids</taxon>
        <taxon>lamiids</taxon>
        <taxon>Lamiales</taxon>
        <taxon>Pedaliaceae</taxon>
        <taxon>Sesamum</taxon>
    </lineage>
</organism>